<name>A0A1B6H3M4_9HEMI</name>
<proteinExistence type="predicted"/>
<dbReference type="GO" id="GO:0005762">
    <property type="term" value="C:mitochondrial large ribosomal subunit"/>
    <property type="evidence" value="ECO:0007669"/>
    <property type="project" value="InterPro"/>
</dbReference>
<dbReference type="PANTHER" id="PTHR34095:SF1">
    <property type="entry name" value="LARGE RIBOSOMAL SUBUNIT PROTEIN ML55"/>
    <property type="match status" value="1"/>
</dbReference>
<protein>
    <recommendedName>
        <fullName evidence="2">39S ribosomal protein L55, mitochondrial</fullName>
    </recommendedName>
</protein>
<sequence>MFGAVIMRNLSSSSASITRIHRLKYLQHYPTTVVLPDGSSIIVRYPEPRKIITLPLDITTLSESEAKIRLEKRKPKTKVKIVEEERDTFSSKKYINLMKKNKKGK</sequence>
<dbReference type="InterPro" id="IPR018615">
    <property type="entry name" value="Ribosomal_mL55"/>
</dbReference>
<dbReference type="Pfam" id="PF09776">
    <property type="entry name" value="Mitoc_L55"/>
    <property type="match status" value="1"/>
</dbReference>
<dbReference type="GO" id="GO:0006412">
    <property type="term" value="P:translation"/>
    <property type="evidence" value="ECO:0007669"/>
    <property type="project" value="TreeGrafter"/>
</dbReference>
<evidence type="ECO:0008006" key="2">
    <source>
        <dbReference type="Google" id="ProtNLM"/>
    </source>
</evidence>
<evidence type="ECO:0000313" key="1">
    <source>
        <dbReference type="EMBL" id="JAS69292.1"/>
    </source>
</evidence>
<dbReference type="InterPro" id="IPR044884">
    <property type="entry name" value="Ribosomal_mL55_sf"/>
</dbReference>
<dbReference type="Gene3D" id="6.20.130.20">
    <property type="entry name" value="Mitochondrial ribosomal protein L55"/>
    <property type="match status" value="1"/>
</dbReference>
<dbReference type="AlphaFoldDB" id="A0A1B6H3M4"/>
<dbReference type="PANTHER" id="PTHR34095">
    <property type="entry name" value="39S RIBOSOMAL PROTEIN L55, MITOCHONDRIAL"/>
    <property type="match status" value="1"/>
</dbReference>
<dbReference type="EMBL" id="GECZ01000477">
    <property type="protein sequence ID" value="JAS69292.1"/>
    <property type="molecule type" value="Transcribed_RNA"/>
</dbReference>
<reference evidence="1" key="1">
    <citation type="submission" date="2015-11" db="EMBL/GenBank/DDBJ databases">
        <title>De novo transcriptome assembly of four potential Pierce s Disease insect vectors from Arizona vineyards.</title>
        <authorList>
            <person name="Tassone E.E."/>
        </authorList>
    </citation>
    <scope>NUCLEOTIDE SEQUENCE</scope>
</reference>
<accession>A0A1B6H3M4</accession>
<dbReference type="GO" id="GO:0003735">
    <property type="term" value="F:structural constituent of ribosome"/>
    <property type="evidence" value="ECO:0007669"/>
    <property type="project" value="InterPro"/>
</dbReference>
<organism evidence="1">
    <name type="scientific">Cuerna arida</name>
    <dbReference type="NCBI Taxonomy" id="1464854"/>
    <lineage>
        <taxon>Eukaryota</taxon>
        <taxon>Metazoa</taxon>
        <taxon>Ecdysozoa</taxon>
        <taxon>Arthropoda</taxon>
        <taxon>Hexapoda</taxon>
        <taxon>Insecta</taxon>
        <taxon>Pterygota</taxon>
        <taxon>Neoptera</taxon>
        <taxon>Paraneoptera</taxon>
        <taxon>Hemiptera</taxon>
        <taxon>Auchenorrhyncha</taxon>
        <taxon>Membracoidea</taxon>
        <taxon>Cicadellidae</taxon>
        <taxon>Cicadellinae</taxon>
        <taxon>Proconiini</taxon>
        <taxon>Cuerna</taxon>
    </lineage>
</organism>
<gene>
    <name evidence="1" type="ORF">g.11726</name>
</gene>